<dbReference type="EMBL" id="CP001229">
    <property type="protein sequence ID" value="ACN99050.1"/>
    <property type="molecule type" value="Genomic_DNA"/>
</dbReference>
<feature type="domain" description="MnmC-like methyltransferase" evidence="5">
    <location>
        <begin position="381"/>
        <end position="479"/>
    </location>
</feature>
<evidence type="ECO:0000256" key="1">
    <source>
        <dbReference type="ARBA" id="ARBA00004863"/>
    </source>
</evidence>
<dbReference type="InterPro" id="IPR003773">
    <property type="entry name" value="Menaquinone_biosynth"/>
</dbReference>
<comment type="pathway">
    <text evidence="1 4">Quinol/quinone metabolism; menaquinone biosynthesis.</text>
</comment>
<proteinExistence type="inferred from homology"/>
<dbReference type="eggNOG" id="COG4121">
    <property type="taxonomic scope" value="Bacteria"/>
</dbReference>
<dbReference type="PANTHER" id="PTHR37690:SF1">
    <property type="entry name" value="CHORISMATE DEHYDRATASE"/>
    <property type="match status" value="1"/>
</dbReference>
<dbReference type="EC" id="4.2.1.151" evidence="4"/>
<dbReference type="HAMAP" id="MF_00995">
    <property type="entry name" value="MqnA"/>
    <property type="match status" value="1"/>
</dbReference>
<dbReference type="PANTHER" id="PTHR37690">
    <property type="entry name" value="CHORISMATE DEHYDRATASE"/>
    <property type="match status" value="1"/>
</dbReference>
<dbReference type="UniPathway" id="UPA00079"/>
<keyword evidence="7" id="KW-1185">Reference proteome</keyword>
<comment type="similarity">
    <text evidence="4">Belongs to the MqnA/MqnD family. MqnA subfamily.</text>
</comment>
<keyword evidence="2 4" id="KW-0474">Menaquinone biosynthesis</keyword>
<dbReference type="SUPFAM" id="SSF53850">
    <property type="entry name" value="Periplasmic binding protein-like II"/>
    <property type="match status" value="1"/>
</dbReference>
<evidence type="ECO:0000256" key="2">
    <source>
        <dbReference type="ARBA" id="ARBA00022428"/>
    </source>
</evidence>
<dbReference type="GO" id="GO:0016645">
    <property type="term" value="F:oxidoreductase activity, acting on the CH-NH group of donors"/>
    <property type="evidence" value="ECO:0007669"/>
    <property type="project" value="InterPro"/>
</dbReference>
<dbReference type="Gene3D" id="3.40.50.150">
    <property type="entry name" value="Vaccinia Virus protein VP39"/>
    <property type="match status" value="1"/>
</dbReference>
<sequence length="525" mass="60757">MKVGWIDYLNTLPFGIDRFKDITIVKDYPSNLNKLLKEKKIDIGIVSAAEYLENFYQYLIIPDLSISSYKEVNSVIIGSDLPLEDVEVVYLTKESKTSVYLTRVVFEIFLGKKPIYKYFDNYKKRQSVLLIGDKAIEYKKDYKYVYDLSKLWFDKTGLPFTFALWCVNKDFFLKNREKVLDFEKRLKQNVRDFFERLDSLDLDLSKKEYLKNLRYGLDKENIQSIRLFAKYLLELKIIKTYLDIRFTDGRVITADGTQTFYNFDYNEAYHSTKAGAYTESLYKFTLPCKIDKLAKEKEEINILDVGFGLGYNVAVAVKVAKENNQNIKINIVSVEKDENFLERINQMEIPENLQKEYNFIKSLKPSKITLNENIYPSYTASADGVSLTVVLGEGRRILLDLSKSGYKFDAVFYDPFSPKVNTEMWTLDLFKVVKNLMTDKAILATYSASLPVRKGLIEAGFKIGLVEPVGRRSPSTVATIKGDIPELPEKEKQRLETSPLAKPYLDPCLCKTKEEIVKDYQKTAF</sequence>
<dbReference type="eggNOG" id="COG1427">
    <property type="taxonomic scope" value="Bacteria"/>
</dbReference>
<dbReference type="KEGG" id="saf:SULAZ_0847"/>
<comment type="catalytic activity">
    <reaction evidence="4">
        <text>chorismate = 3-[(1-carboxyvinyl)-oxy]benzoate + H2O</text>
        <dbReference type="Rhea" id="RHEA:40051"/>
        <dbReference type="ChEBI" id="CHEBI:15377"/>
        <dbReference type="ChEBI" id="CHEBI:29748"/>
        <dbReference type="ChEBI" id="CHEBI:76981"/>
        <dbReference type="EC" id="4.2.1.151"/>
    </reaction>
</comment>
<dbReference type="Pfam" id="PF05430">
    <property type="entry name" value="Methyltransf_30"/>
    <property type="match status" value="1"/>
</dbReference>
<dbReference type="HOGENOM" id="CLU_545033_0_0_0"/>
<dbReference type="RefSeq" id="WP_012674370.1">
    <property type="nucleotide sequence ID" value="NC_012438.1"/>
</dbReference>
<dbReference type="GO" id="GO:0016836">
    <property type="term" value="F:hydro-lyase activity"/>
    <property type="evidence" value="ECO:0007669"/>
    <property type="project" value="UniProtKB-UniRule"/>
</dbReference>
<dbReference type="Proteomes" id="UP000001369">
    <property type="component" value="Chromosome"/>
</dbReference>
<gene>
    <name evidence="4" type="primary">mqnA</name>
    <name evidence="6" type="ordered locus">SULAZ_0847</name>
</gene>
<dbReference type="InterPro" id="IPR029063">
    <property type="entry name" value="SAM-dependent_MTases_sf"/>
</dbReference>
<dbReference type="OrthoDB" id="9786494at2"/>
<reference evidence="6 7" key="1">
    <citation type="journal article" date="2009" name="J. Bacteriol.">
        <title>Complete and draft genome sequences of six members of the Aquificales.</title>
        <authorList>
            <person name="Reysenbach A.L."/>
            <person name="Hamamura N."/>
            <person name="Podar M."/>
            <person name="Griffiths E."/>
            <person name="Ferreira S."/>
            <person name="Hochstein R."/>
            <person name="Heidelberg J."/>
            <person name="Johnson J."/>
            <person name="Mead D."/>
            <person name="Pohorille A."/>
            <person name="Sarmiento M."/>
            <person name="Schweighofer K."/>
            <person name="Seshadri R."/>
            <person name="Voytek M.A."/>
        </authorList>
    </citation>
    <scope>NUCLEOTIDE SEQUENCE [LARGE SCALE GENOMIC DNA]</scope>
    <source>
        <strain evidence="7">Az-Fu1 / DSM 15241 / OCM 825</strain>
    </source>
</reference>
<accession>C1DUP0</accession>
<protein>
    <recommendedName>
        <fullName evidence="4">Chorismate dehydratase</fullName>
        <ecNumber evidence="4">4.2.1.151</ecNumber>
    </recommendedName>
    <alternativeName>
        <fullName evidence="4">Menaquinone biosynthetic enzyme MqnA</fullName>
    </alternativeName>
</protein>
<comment type="function">
    <text evidence="4">Catalyzes the dehydration of chorismate into 3-[(1-carboxyvinyl)oxy]benzoate, a step in the biosynthesis of menaquinone (MK, vitamin K2).</text>
</comment>
<dbReference type="Pfam" id="PF02621">
    <property type="entry name" value="VitK2_biosynth"/>
    <property type="match status" value="1"/>
</dbReference>
<organism evidence="6 7">
    <name type="scientific">Sulfurihydrogenibium azorense (strain DSM 15241 / OCM 825 / Az-Fu1)</name>
    <dbReference type="NCBI Taxonomy" id="204536"/>
    <lineage>
        <taxon>Bacteria</taxon>
        <taxon>Pseudomonadati</taxon>
        <taxon>Aquificota</taxon>
        <taxon>Aquificia</taxon>
        <taxon>Aquificales</taxon>
        <taxon>Hydrogenothermaceae</taxon>
        <taxon>Sulfurihydrogenibium</taxon>
    </lineage>
</organism>
<evidence type="ECO:0000256" key="4">
    <source>
        <dbReference type="HAMAP-Rule" id="MF_00995"/>
    </source>
</evidence>
<keyword evidence="3 4" id="KW-0456">Lyase</keyword>
<name>C1DUP0_SULAA</name>
<evidence type="ECO:0000313" key="6">
    <source>
        <dbReference type="EMBL" id="ACN99050.1"/>
    </source>
</evidence>
<dbReference type="AlphaFoldDB" id="C1DUP0"/>
<dbReference type="Gene3D" id="3.40.190.10">
    <property type="entry name" value="Periplasmic binding protein-like II"/>
    <property type="match status" value="2"/>
</dbReference>
<dbReference type="SUPFAM" id="SSF53335">
    <property type="entry name" value="S-adenosyl-L-methionine-dependent methyltransferases"/>
    <property type="match status" value="1"/>
</dbReference>
<evidence type="ECO:0000259" key="5">
    <source>
        <dbReference type="Pfam" id="PF05430"/>
    </source>
</evidence>
<evidence type="ECO:0000256" key="3">
    <source>
        <dbReference type="ARBA" id="ARBA00023239"/>
    </source>
</evidence>
<dbReference type="GO" id="GO:0009234">
    <property type="term" value="P:menaquinone biosynthetic process"/>
    <property type="evidence" value="ECO:0007669"/>
    <property type="project" value="UniProtKB-UniRule"/>
</dbReference>
<dbReference type="InterPro" id="IPR008471">
    <property type="entry name" value="MnmC-like_methylTransf"/>
</dbReference>
<dbReference type="InterPro" id="IPR030868">
    <property type="entry name" value="MqnA"/>
</dbReference>
<dbReference type="CDD" id="cd13634">
    <property type="entry name" value="PBP2_Sco4506"/>
    <property type="match status" value="1"/>
</dbReference>
<evidence type="ECO:0000313" key="7">
    <source>
        <dbReference type="Proteomes" id="UP000001369"/>
    </source>
</evidence>
<dbReference type="STRING" id="204536.SULAZ_0847"/>